<proteinExistence type="inferred from homology"/>
<feature type="domain" description="Sulfotransferase" evidence="3">
    <location>
        <begin position="323"/>
        <end position="484"/>
    </location>
</feature>
<keyword evidence="2" id="KW-0808">Transferase</keyword>
<dbReference type="EMBL" id="FZQP02002813">
    <property type="protein sequence ID" value="VVC96643.1"/>
    <property type="molecule type" value="Genomic_DNA"/>
</dbReference>
<evidence type="ECO:0000313" key="5">
    <source>
        <dbReference type="Proteomes" id="UP000324832"/>
    </source>
</evidence>
<dbReference type="Pfam" id="PF00685">
    <property type="entry name" value="Sulfotransfer_1"/>
    <property type="match status" value="3"/>
</dbReference>
<dbReference type="Gene3D" id="3.40.50.300">
    <property type="entry name" value="P-loop containing nucleotide triphosphate hydrolases"/>
    <property type="match status" value="4"/>
</dbReference>
<dbReference type="Proteomes" id="UP000324832">
    <property type="component" value="Unassembled WGS sequence"/>
</dbReference>
<name>A0A5E4QEE3_9NEOP</name>
<dbReference type="InterPro" id="IPR027417">
    <property type="entry name" value="P-loop_NTPase"/>
</dbReference>
<accession>A0A5E4QEE3</accession>
<organism evidence="4 5">
    <name type="scientific">Leptidea sinapis</name>
    <dbReference type="NCBI Taxonomy" id="189913"/>
    <lineage>
        <taxon>Eukaryota</taxon>
        <taxon>Metazoa</taxon>
        <taxon>Ecdysozoa</taxon>
        <taxon>Arthropoda</taxon>
        <taxon>Hexapoda</taxon>
        <taxon>Insecta</taxon>
        <taxon>Pterygota</taxon>
        <taxon>Neoptera</taxon>
        <taxon>Endopterygota</taxon>
        <taxon>Lepidoptera</taxon>
        <taxon>Glossata</taxon>
        <taxon>Ditrysia</taxon>
        <taxon>Papilionoidea</taxon>
        <taxon>Pieridae</taxon>
        <taxon>Dismorphiinae</taxon>
        <taxon>Leptidea</taxon>
    </lineage>
</organism>
<dbReference type="InterPro" id="IPR000863">
    <property type="entry name" value="Sulfotransferase_dom"/>
</dbReference>
<sequence length="746" mass="87804">MEDLTFPYEVKSVDDELAKELMEHYTGEKTGFVRVGPKGYFFPQKYREQASDIYNLTIRNDDIFVVTYPRSGTTWTQELVWLLQNNLDFETAKNITLSTRFPFLEYSILIHPETLRTMQEQNRDSPENQEIIDALNFPSAARFSSTPSPRFMKTHLPLSLLPPSLLDKGKVIYVARDPRDAAVSHYHLCKLFPICGAPDDFKTYWNYFLRGLRKVGGWRQYFDDEMMEQADRWITDNLSNTDLRYPSWDLPNVPAPNIQKLDETPAHIHYIRPLQGREKTGFVRVGPKGYFFPQKYREQASDLYNLTIRNDDIFVVTYPRSGKVIYVARDPRDAAVSHYHLCKLFTICGVPDDFKTFWNYFLRGLHGYSPILEHTKEAWAQRGHPNLLFLFYEELSEDLPSAVRKVAKFLRKTLTEYQVKSLCEHLNFNNFKNNASFDDGALVKLNFVKKGEAPFIRRGKVGGWRQYFDDEMMDQADRWITDNLFNTDLRYPSWDLPNVPSLNIQKLDETPARVKQNHVQVGPSKYYYPDIYRELGPKYYNFAIRPNDVFLISHPRSEKSRIEQIQEEETREHISSIIETVFEDLSLSTSQRFIKTHLPFSLLPPDLPETAKVVYIARDPRDVFVSLHHILIHRFYFDRPDELWNLYRRGLIPWGPIFPHIKEGWAARHHPNVYFIFYEDVVTDLPGSLRRMANFFGKTFTNEQIEKLAEHLRFDNFKDNDSVNQQKTMTELGVCNEQSRFIRKGW</sequence>
<evidence type="ECO:0000313" key="4">
    <source>
        <dbReference type="EMBL" id="VVC96643.1"/>
    </source>
</evidence>
<reference evidence="4 5" key="1">
    <citation type="submission" date="2017-07" db="EMBL/GenBank/DDBJ databases">
        <authorList>
            <person name="Talla V."/>
            <person name="Backstrom N."/>
        </authorList>
    </citation>
    <scope>NUCLEOTIDE SEQUENCE [LARGE SCALE GENOMIC DNA]</scope>
</reference>
<feature type="domain" description="Sulfotransferase" evidence="3">
    <location>
        <begin position="573"/>
        <end position="745"/>
    </location>
</feature>
<dbReference type="SUPFAM" id="SSF52540">
    <property type="entry name" value="P-loop containing nucleoside triphosphate hydrolases"/>
    <property type="match status" value="3"/>
</dbReference>
<evidence type="ECO:0000256" key="1">
    <source>
        <dbReference type="ARBA" id="ARBA00005771"/>
    </source>
</evidence>
<comment type="similarity">
    <text evidence="1">Belongs to the sulfotransferase 1 family.</text>
</comment>
<evidence type="ECO:0000259" key="3">
    <source>
        <dbReference type="Pfam" id="PF00685"/>
    </source>
</evidence>
<feature type="domain" description="Sulfotransferase" evidence="3">
    <location>
        <begin position="61"/>
        <end position="211"/>
    </location>
</feature>
<dbReference type="PANTHER" id="PTHR11783">
    <property type="entry name" value="SULFOTRANSFERASE SULT"/>
    <property type="match status" value="1"/>
</dbReference>
<dbReference type="AlphaFoldDB" id="A0A5E4QEE3"/>
<dbReference type="GO" id="GO:0008146">
    <property type="term" value="F:sulfotransferase activity"/>
    <property type="evidence" value="ECO:0007669"/>
    <property type="project" value="InterPro"/>
</dbReference>
<keyword evidence="5" id="KW-1185">Reference proteome</keyword>
<protein>
    <recommendedName>
        <fullName evidence="3">Sulfotransferase domain-containing protein</fullName>
    </recommendedName>
</protein>
<evidence type="ECO:0000256" key="2">
    <source>
        <dbReference type="ARBA" id="ARBA00022679"/>
    </source>
</evidence>
<gene>
    <name evidence="4" type="ORF">LSINAPIS_LOCUS8097</name>
</gene>